<feature type="transmembrane region" description="Helical" evidence="22">
    <location>
        <begin position="57"/>
        <end position="76"/>
    </location>
</feature>
<feature type="binding site" description="axial binding residue" evidence="20">
    <location>
        <position position="142"/>
    </location>
    <ligand>
        <name>heme c</name>
        <dbReference type="ChEBI" id="CHEBI:61717"/>
        <label>1</label>
    </ligand>
    <ligandPart>
        <name>Fe</name>
        <dbReference type="ChEBI" id="CHEBI:18248"/>
    </ligandPart>
</feature>
<evidence type="ECO:0000256" key="9">
    <source>
        <dbReference type="ARBA" id="ARBA00022692"/>
    </source>
</evidence>
<keyword evidence="12 19" id="KW-0375">Hydrogen ion transport</keyword>
<dbReference type="EMBL" id="JACXLD010000002">
    <property type="protein sequence ID" value="MBD2858213.1"/>
    <property type="molecule type" value="Genomic_DNA"/>
</dbReference>
<dbReference type="InterPro" id="IPR038414">
    <property type="entry name" value="CcoP_N_sf"/>
</dbReference>
<proteinExistence type="inferred from homology"/>
<evidence type="ECO:0000256" key="19">
    <source>
        <dbReference type="PIRNR" id="PIRNR000006"/>
    </source>
</evidence>
<protein>
    <recommendedName>
        <fullName evidence="19">Cbb3-type cytochrome c oxidase subunit</fullName>
    </recommendedName>
</protein>
<dbReference type="PRINTS" id="PR00605">
    <property type="entry name" value="CYTCHROMECIC"/>
</dbReference>
<accession>A0A927GVL9</accession>
<dbReference type="SUPFAM" id="SSF46626">
    <property type="entry name" value="Cytochrome c"/>
    <property type="match status" value="2"/>
</dbReference>
<evidence type="ECO:0000313" key="24">
    <source>
        <dbReference type="EMBL" id="MBD2858213.1"/>
    </source>
</evidence>
<dbReference type="Proteomes" id="UP000610558">
    <property type="component" value="Unassembled WGS sequence"/>
</dbReference>
<name>A0A927GVL9_9GAMM</name>
<dbReference type="GO" id="GO:0005506">
    <property type="term" value="F:iron ion binding"/>
    <property type="evidence" value="ECO:0007669"/>
    <property type="project" value="InterPro"/>
</dbReference>
<dbReference type="InterPro" id="IPR009056">
    <property type="entry name" value="Cyt_c-like_dom"/>
</dbReference>
<comment type="cofactor">
    <cofactor evidence="19 21">
        <name>heme c</name>
        <dbReference type="ChEBI" id="CHEBI:61717"/>
    </cofactor>
    <text evidence="19 21">Binds 2 heme C groups per subunit.</text>
</comment>
<dbReference type="PIRSF" id="PIRSF000006">
    <property type="entry name" value="Cbb3-Cox_fixP"/>
    <property type="match status" value="1"/>
</dbReference>
<dbReference type="InterPro" id="IPR004678">
    <property type="entry name" value="Cyt_c_oxidase_cbb3_su3"/>
</dbReference>
<keyword evidence="10 19" id="KW-0479">Metal-binding</keyword>
<comment type="subunit">
    <text evidence="19">Component of the cbb3-type cytochrome c oxidase.</text>
</comment>
<keyword evidence="17 19" id="KW-0406">Ion transport</keyword>
<feature type="binding site" description="axial binding residue" evidence="20">
    <location>
        <position position="229"/>
    </location>
    <ligand>
        <name>heme c</name>
        <dbReference type="ChEBI" id="CHEBI:61717"/>
        <label>2</label>
    </ligand>
    <ligandPart>
        <name>Fe</name>
        <dbReference type="ChEBI" id="CHEBI:18248"/>
    </ligandPart>
</feature>
<reference evidence="24" key="1">
    <citation type="submission" date="2020-09" db="EMBL/GenBank/DDBJ databases">
        <authorList>
            <person name="Yoon J.-W."/>
        </authorList>
    </citation>
    <scope>NUCLEOTIDE SEQUENCE</scope>
    <source>
        <strain evidence="24">KMU-158</strain>
    </source>
</reference>
<keyword evidence="7 19" id="KW-0349">Heme</keyword>
<dbReference type="Gene3D" id="1.10.760.10">
    <property type="entry name" value="Cytochrome c-like domain"/>
    <property type="match status" value="2"/>
</dbReference>
<evidence type="ECO:0000256" key="18">
    <source>
        <dbReference type="ARBA" id="ARBA00023136"/>
    </source>
</evidence>
<evidence type="ECO:0000256" key="6">
    <source>
        <dbReference type="ARBA" id="ARBA00022519"/>
    </source>
</evidence>
<dbReference type="InterPro" id="IPR036909">
    <property type="entry name" value="Cyt_c-like_dom_sf"/>
</dbReference>
<dbReference type="Pfam" id="PF14715">
    <property type="entry name" value="FixP_N"/>
    <property type="match status" value="1"/>
</dbReference>
<evidence type="ECO:0000256" key="4">
    <source>
        <dbReference type="ARBA" id="ARBA00022448"/>
    </source>
</evidence>
<evidence type="ECO:0000256" key="10">
    <source>
        <dbReference type="ARBA" id="ARBA00022723"/>
    </source>
</evidence>
<organism evidence="24 25">
    <name type="scientific">Spongiibacter pelagi</name>
    <dbReference type="NCBI Taxonomy" id="2760804"/>
    <lineage>
        <taxon>Bacteria</taxon>
        <taxon>Pseudomonadati</taxon>
        <taxon>Pseudomonadota</taxon>
        <taxon>Gammaproteobacteria</taxon>
        <taxon>Cellvibrionales</taxon>
        <taxon>Spongiibacteraceae</taxon>
        <taxon>Spongiibacter</taxon>
    </lineage>
</organism>
<comment type="similarity">
    <text evidence="3 19">Belongs to the CcoP / FixP family.</text>
</comment>
<dbReference type="GO" id="GO:1902600">
    <property type="term" value="P:proton transmembrane transport"/>
    <property type="evidence" value="ECO:0007669"/>
    <property type="project" value="UniProtKB-KW"/>
</dbReference>
<evidence type="ECO:0000256" key="11">
    <source>
        <dbReference type="ARBA" id="ARBA00022737"/>
    </source>
</evidence>
<evidence type="ECO:0000256" key="20">
    <source>
        <dbReference type="PIRSR" id="PIRSR000006-1"/>
    </source>
</evidence>
<dbReference type="RefSeq" id="WP_190762850.1">
    <property type="nucleotide sequence ID" value="NZ_JACXLD010000002.1"/>
</dbReference>
<keyword evidence="9 22" id="KW-0812">Transmembrane</keyword>
<evidence type="ECO:0000256" key="8">
    <source>
        <dbReference type="ARBA" id="ARBA00022660"/>
    </source>
</evidence>
<keyword evidence="15 19" id="KW-0560">Oxidoreductase</keyword>
<feature type="binding site" description="covalent" evidence="21">
    <location>
        <position position="225"/>
    </location>
    <ligand>
        <name>heme c</name>
        <dbReference type="ChEBI" id="CHEBI:61717"/>
        <label>2</label>
    </ligand>
</feature>
<dbReference type="InterPro" id="IPR008168">
    <property type="entry name" value="Cyt_C_IC"/>
</dbReference>
<sequence>MTSFWSAWIIVLTVISLVLVCWVLFSNRKTTVQDKDNPTTGHIYDGIEEYDNPLPGWWFKMFVITIIFAIGYLIAYPGMGNFKGLLGWTSVGQWQAEVDKAEAHTAEIFAEYRNTSVEALADNPKAMRMARRMFANNCSVCHGAEGKGSYGFPNLTDQDWLYGGSPEAIKTTITFGRKGNMPAWESALGEAGLSDMTGYVSKLSQGKTVAAEAHPDADQKFAMLCAACHMPDGSGNQMLGAPRLNDNVWLYGGDSGRIKHTLAKGRNGNMPAQGDILGADKIHLLTAFVYKLSHTDSSAAE</sequence>
<comment type="caution">
    <text evidence="24">The sequence shown here is derived from an EMBL/GenBank/DDBJ whole genome shotgun (WGS) entry which is preliminary data.</text>
</comment>
<dbReference type="PANTHER" id="PTHR33751:SF1">
    <property type="entry name" value="CBB3-TYPE CYTOCHROME C OXIDASE SUBUNIT FIXP"/>
    <property type="match status" value="1"/>
</dbReference>
<evidence type="ECO:0000256" key="7">
    <source>
        <dbReference type="ARBA" id="ARBA00022617"/>
    </source>
</evidence>
<evidence type="ECO:0000256" key="22">
    <source>
        <dbReference type="SAM" id="Phobius"/>
    </source>
</evidence>
<evidence type="ECO:0000256" key="16">
    <source>
        <dbReference type="ARBA" id="ARBA00023004"/>
    </source>
</evidence>
<dbReference type="PANTHER" id="PTHR33751">
    <property type="entry name" value="CBB3-TYPE CYTOCHROME C OXIDASE SUBUNIT FIXP"/>
    <property type="match status" value="1"/>
</dbReference>
<feature type="binding site" description="axial binding residue" evidence="20">
    <location>
        <position position="181"/>
    </location>
    <ligand>
        <name>heme c</name>
        <dbReference type="ChEBI" id="CHEBI:61717"/>
        <label>2</label>
    </ligand>
    <ligandPart>
        <name>Fe</name>
        <dbReference type="ChEBI" id="CHEBI:18248"/>
    </ligandPart>
</feature>
<feature type="binding site" description="covalent" evidence="21">
    <location>
        <position position="138"/>
    </location>
    <ligand>
        <name>heme c</name>
        <dbReference type="ChEBI" id="CHEBI:61717"/>
        <label>1</label>
    </ligand>
</feature>
<evidence type="ECO:0000259" key="23">
    <source>
        <dbReference type="PROSITE" id="PS51007"/>
    </source>
</evidence>
<dbReference type="Pfam" id="PF13442">
    <property type="entry name" value="Cytochrome_CBB3"/>
    <property type="match status" value="2"/>
</dbReference>
<gene>
    <name evidence="24" type="primary">ccoP</name>
    <name evidence="24" type="ORF">IB286_04265</name>
</gene>
<evidence type="ECO:0000256" key="14">
    <source>
        <dbReference type="ARBA" id="ARBA00022989"/>
    </source>
</evidence>
<evidence type="ECO:0000256" key="5">
    <source>
        <dbReference type="ARBA" id="ARBA00022475"/>
    </source>
</evidence>
<keyword evidence="16 19" id="KW-0408">Iron</keyword>
<dbReference type="PROSITE" id="PS51007">
    <property type="entry name" value="CYTC"/>
    <property type="match status" value="2"/>
</dbReference>
<evidence type="ECO:0000256" key="13">
    <source>
        <dbReference type="ARBA" id="ARBA00022982"/>
    </source>
</evidence>
<feature type="binding site" description="covalent" evidence="21">
    <location>
        <position position="228"/>
    </location>
    <ligand>
        <name>heme c</name>
        <dbReference type="ChEBI" id="CHEBI:61717"/>
        <label>2</label>
    </ligand>
</feature>
<evidence type="ECO:0000256" key="21">
    <source>
        <dbReference type="PIRSR" id="PIRSR000006-2"/>
    </source>
</evidence>
<keyword evidence="13 19" id="KW-0249">Electron transport</keyword>
<evidence type="ECO:0000256" key="1">
    <source>
        <dbReference type="ARBA" id="ARBA00004533"/>
    </source>
</evidence>
<dbReference type="NCBIfam" id="TIGR00782">
    <property type="entry name" value="ccoP"/>
    <property type="match status" value="1"/>
</dbReference>
<keyword evidence="25" id="KW-1185">Reference proteome</keyword>
<evidence type="ECO:0000256" key="12">
    <source>
        <dbReference type="ARBA" id="ARBA00022781"/>
    </source>
</evidence>
<dbReference type="AlphaFoldDB" id="A0A927GVL9"/>
<keyword evidence="6 19" id="KW-0997">Cell inner membrane</keyword>
<keyword evidence="11" id="KW-0677">Repeat</keyword>
<keyword evidence="5 19" id="KW-1003">Cell membrane</keyword>
<evidence type="ECO:0000256" key="15">
    <source>
        <dbReference type="ARBA" id="ARBA00023002"/>
    </source>
</evidence>
<dbReference type="GO" id="GO:0020037">
    <property type="term" value="F:heme binding"/>
    <property type="evidence" value="ECO:0007669"/>
    <property type="project" value="InterPro"/>
</dbReference>
<evidence type="ECO:0000256" key="2">
    <source>
        <dbReference type="ARBA" id="ARBA00004673"/>
    </source>
</evidence>
<evidence type="ECO:0000313" key="25">
    <source>
        <dbReference type="Proteomes" id="UP000610558"/>
    </source>
</evidence>
<comment type="subcellular location">
    <subcellularLocation>
        <location evidence="1 19">Cell inner membrane</location>
    </subcellularLocation>
</comment>
<evidence type="ECO:0000256" key="17">
    <source>
        <dbReference type="ARBA" id="ARBA00023065"/>
    </source>
</evidence>
<dbReference type="Gene3D" id="6.10.280.130">
    <property type="match status" value="1"/>
</dbReference>
<dbReference type="GO" id="GO:0016491">
    <property type="term" value="F:oxidoreductase activity"/>
    <property type="evidence" value="ECO:0007669"/>
    <property type="project" value="UniProtKB-KW"/>
</dbReference>
<keyword evidence="8 19" id="KW-0679">Respiratory chain</keyword>
<dbReference type="GO" id="GO:0009055">
    <property type="term" value="F:electron transfer activity"/>
    <property type="evidence" value="ECO:0007669"/>
    <property type="project" value="InterPro"/>
</dbReference>
<dbReference type="InterPro" id="IPR032858">
    <property type="entry name" value="CcoP_N"/>
</dbReference>
<comment type="function">
    <text evidence="19">C-type cytochrome. Part of the cbb3-type cytochrome c oxidase complex.</text>
</comment>
<feature type="transmembrane region" description="Helical" evidence="22">
    <location>
        <begin position="7"/>
        <end position="25"/>
    </location>
</feature>
<feature type="domain" description="Cytochrome c" evidence="23">
    <location>
        <begin position="125"/>
        <end position="204"/>
    </location>
</feature>
<feature type="binding site" description="axial binding residue" evidence="20">
    <location>
        <position position="270"/>
    </location>
    <ligand>
        <name>heme c</name>
        <dbReference type="ChEBI" id="CHEBI:61717"/>
        <label>1</label>
    </ligand>
    <ligandPart>
        <name>Fe</name>
        <dbReference type="ChEBI" id="CHEBI:18248"/>
    </ligandPart>
</feature>
<evidence type="ECO:0000256" key="3">
    <source>
        <dbReference type="ARBA" id="ARBA00006113"/>
    </source>
</evidence>
<keyword evidence="4 19" id="KW-0813">Transport</keyword>
<keyword evidence="18 19" id="KW-0472">Membrane</keyword>
<dbReference type="GO" id="GO:0005886">
    <property type="term" value="C:plasma membrane"/>
    <property type="evidence" value="ECO:0007669"/>
    <property type="project" value="UniProtKB-SubCell"/>
</dbReference>
<comment type="pathway">
    <text evidence="2 19">Energy metabolism; oxidative phosphorylation.</text>
</comment>
<keyword evidence="14 22" id="KW-1133">Transmembrane helix</keyword>
<feature type="binding site" description="covalent" evidence="21">
    <location>
        <position position="141"/>
    </location>
    <ligand>
        <name>heme c</name>
        <dbReference type="ChEBI" id="CHEBI:61717"/>
        <label>1</label>
    </ligand>
</feature>
<feature type="domain" description="Cytochrome c" evidence="23">
    <location>
        <begin position="201"/>
        <end position="293"/>
    </location>
</feature>
<dbReference type="InterPro" id="IPR050597">
    <property type="entry name" value="Cytochrome_c_Oxidase_Subunit"/>
</dbReference>